<dbReference type="PROSITE" id="PS00166">
    <property type="entry name" value="ENOYL_COA_HYDRATASE"/>
    <property type="match status" value="1"/>
</dbReference>
<dbReference type="Proteomes" id="UP000663637">
    <property type="component" value="Chromosome"/>
</dbReference>
<dbReference type="CDD" id="cd06558">
    <property type="entry name" value="crotonase-like"/>
    <property type="match status" value="1"/>
</dbReference>
<reference evidence="3 4" key="1">
    <citation type="submission" date="2020-09" db="EMBL/GenBank/DDBJ databases">
        <title>Complete genome sequence of altererythrobacter flavus SS-21NJ, isolated from Dongying oil sludge in Shandong province.</title>
        <authorList>
            <person name="Sun S."/>
            <person name="Zhang Z."/>
        </authorList>
    </citation>
    <scope>NUCLEOTIDE SEQUENCE [LARGE SCALE GENOMIC DNA]</scope>
    <source>
        <strain evidence="3 4">SS-21NJ</strain>
    </source>
</reference>
<evidence type="ECO:0000256" key="2">
    <source>
        <dbReference type="RuleBase" id="RU003707"/>
    </source>
</evidence>
<dbReference type="InterPro" id="IPR018376">
    <property type="entry name" value="Enoyl-CoA_hyd/isom_CS"/>
</dbReference>
<sequence length="268" mass="28310">MSEVLPPVEKLGAVRLIRFGNPPHGILSARGATKLLSAFRDTLADSETRAIVICGSDPGVFIRHYDLRSIQRAAKAIREGLIDEDAFQSGDFAVLIDCIAQAPVPVIAAINGICMGGGFELALACDVRIVQRDVQHIGLPEARIDILPGGGGVARLTRLIGLSAATDIILRGRTFDAERAYCLGIVGDIADDAVAFALALGERLASRDSQAIRAIKSLIADTIDDTLSEAVAAERLAFARQVRDSDIALAGIDALLQSGTMLETVPES</sequence>
<evidence type="ECO:0000313" key="4">
    <source>
        <dbReference type="Proteomes" id="UP000663637"/>
    </source>
</evidence>
<dbReference type="RefSeq" id="WP_205442141.1">
    <property type="nucleotide sequence ID" value="NZ_CP061510.1"/>
</dbReference>
<dbReference type="Pfam" id="PF00378">
    <property type="entry name" value="ECH_1"/>
    <property type="match status" value="1"/>
</dbReference>
<dbReference type="PANTHER" id="PTHR11941">
    <property type="entry name" value="ENOYL-COA HYDRATASE-RELATED"/>
    <property type="match status" value="1"/>
</dbReference>
<dbReference type="SUPFAM" id="SSF52096">
    <property type="entry name" value="ClpP/crotonase"/>
    <property type="match status" value="1"/>
</dbReference>
<accession>A0ABX7KBQ3</accession>
<name>A0ABX7KBQ3_9SPHN</name>
<dbReference type="PANTHER" id="PTHR11941:SF54">
    <property type="entry name" value="ENOYL-COA HYDRATASE, MITOCHONDRIAL"/>
    <property type="match status" value="1"/>
</dbReference>
<dbReference type="EMBL" id="CP061510">
    <property type="protein sequence ID" value="QSB44491.1"/>
    <property type="molecule type" value="Genomic_DNA"/>
</dbReference>
<organism evidence="3 4">
    <name type="scientific">Tsuneonella flava</name>
    <dbReference type="NCBI Taxonomy" id="2055955"/>
    <lineage>
        <taxon>Bacteria</taxon>
        <taxon>Pseudomonadati</taxon>
        <taxon>Pseudomonadota</taxon>
        <taxon>Alphaproteobacteria</taxon>
        <taxon>Sphingomonadales</taxon>
        <taxon>Erythrobacteraceae</taxon>
        <taxon>Tsuneonella</taxon>
    </lineage>
</organism>
<evidence type="ECO:0000256" key="1">
    <source>
        <dbReference type="ARBA" id="ARBA00005254"/>
    </source>
</evidence>
<dbReference type="InterPro" id="IPR001753">
    <property type="entry name" value="Enoyl-CoA_hydra/iso"/>
</dbReference>
<protein>
    <submittedName>
        <fullName evidence="3">Enoyl-CoA hydratase/isomerase family protein</fullName>
    </submittedName>
</protein>
<dbReference type="InterPro" id="IPR029045">
    <property type="entry name" value="ClpP/crotonase-like_dom_sf"/>
</dbReference>
<gene>
    <name evidence="3" type="ORF">IDJ81_14535</name>
</gene>
<dbReference type="Gene3D" id="3.90.226.10">
    <property type="entry name" value="2-enoyl-CoA Hydratase, Chain A, domain 1"/>
    <property type="match status" value="1"/>
</dbReference>
<keyword evidence="4" id="KW-1185">Reference proteome</keyword>
<evidence type="ECO:0000313" key="3">
    <source>
        <dbReference type="EMBL" id="QSB44491.1"/>
    </source>
</evidence>
<comment type="similarity">
    <text evidence="1 2">Belongs to the enoyl-CoA hydratase/isomerase family.</text>
</comment>
<proteinExistence type="inferred from homology"/>